<keyword evidence="2" id="KW-1185">Reference proteome</keyword>
<evidence type="ECO:0000313" key="1">
    <source>
        <dbReference type="EMBL" id="NJP00339.1"/>
    </source>
</evidence>
<dbReference type="Proteomes" id="UP000746535">
    <property type="component" value="Unassembled WGS sequence"/>
</dbReference>
<dbReference type="EMBL" id="JAAVJI010000002">
    <property type="protein sequence ID" value="NJP00339.1"/>
    <property type="molecule type" value="Genomic_DNA"/>
</dbReference>
<organism evidence="1 2">
    <name type="scientific">Pseudomonas quercus</name>
    <dbReference type="NCBI Taxonomy" id="2722792"/>
    <lineage>
        <taxon>Bacteria</taxon>
        <taxon>Pseudomonadati</taxon>
        <taxon>Pseudomonadota</taxon>
        <taxon>Gammaproteobacteria</taxon>
        <taxon>Pseudomonadales</taxon>
        <taxon>Pseudomonadaceae</taxon>
        <taxon>Pseudomonas</taxon>
    </lineage>
</organism>
<protein>
    <submittedName>
        <fullName evidence="1">Uncharacterized protein</fullName>
    </submittedName>
</protein>
<name>A0ABX0YD85_9PSED</name>
<reference evidence="1 2" key="1">
    <citation type="submission" date="2020-03" db="EMBL/GenBank/DDBJ databases">
        <authorList>
            <person name="Wang L."/>
            <person name="He N."/>
            <person name="Li Y."/>
            <person name="Fang Y."/>
            <person name="Zhang F."/>
        </authorList>
    </citation>
    <scope>NUCLEOTIDE SEQUENCE [LARGE SCALE GENOMIC DNA]</scope>
    <source>
        <strain evidence="2">hsmgli-8</strain>
    </source>
</reference>
<accession>A0ABX0YD85</accession>
<gene>
    <name evidence="1" type="ORF">HBH25_05630</name>
</gene>
<comment type="caution">
    <text evidence="1">The sequence shown here is derived from an EMBL/GenBank/DDBJ whole genome shotgun (WGS) entry which is preliminary data.</text>
</comment>
<sequence length="45" mass="4700">MPTSCCAVPGLLLLGFTTALRLLVPQVAPGFAGWFVNVASLLIQL</sequence>
<dbReference type="RefSeq" id="WP_168082343.1">
    <property type="nucleotide sequence ID" value="NZ_JAAVJI010000002.1"/>
</dbReference>
<evidence type="ECO:0000313" key="2">
    <source>
        <dbReference type="Proteomes" id="UP000746535"/>
    </source>
</evidence>
<proteinExistence type="predicted"/>